<feature type="region of interest" description="Disordered" evidence="1">
    <location>
        <begin position="31"/>
        <end position="55"/>
    </location>
</feature>
<dbReference type="AlphaFoldDB" id="Q46K78"/>
<organism evidence="3 4">
    <name type="scientific">Prochlorococcus marinus (strain NATL2A)</name>
    <dbReference type="NCBI Taxonomy" id="59920"/>
    <lineage>
        <taxon>Bacteria</taxon>
        <taxon>Bacillati</taxon>
        <taxon>Cyanobacteriota</taxon>
        <taxon>Cyanophyceae</taxon>
        <taxon>Synechococcales</taxon>
        <taxon>Prochlorococcaceae</taxon>
        <taxon>Prochlorococcus</taxon>
    </lineage>
</organism>
<dbReference type="Proteomes" id="UP000002535">
    <property type="component" value="Chromosome"/>
</dbReference>
<accession>Q46K78</accession>
<proteinExistence type="predicted"/>
<evidence type="ECO:0000256" key="1">
    <source>
        <dbReference type="SAM" id="MobiDB-lite"/>
    </source>
</evidence>
<evidence type="ECO:0000313" key="3">
    <source>
        <dbReference type="EMBL" id="AAZ58100.1"/>
    </source>
</evidence>
<keyword evidence="2" id="KW-0812">Transmembrane</keyword>
<dbReference type="STRING" id="59920.PMN2A_0609"/>
<dbReference type="RefSeq" id="WP_011294698.1">
    <property type="nucleotide sequence ID" value="NC_007335.2"/>
</dbReference>
<dbReference type="KEGG" id="pmn:PMN2A_0609"/>
<keyword evidence="4" id="KW-1185">Reference proteome</keyword>
<evidence type="ECO:0000256" key="2">
    <source>
        <dbReference type="SAM" id="Phobius"/>
    </source>
</evidence>
<name>Q46K78_PROMT</name>
<gene>
    <name evidence="3" type="ordered locus">PMN2A_0609</name>
</gene>
<keyword evidence="2" id="KW-0472">Membrane</keyword>
<dbReference type="EMBL" id="CP000095">
    <property type="protein sequence ID" value="AAZ58100.1"/>
    <property type="molecule type" value="Genomic_DNA"/>
</dbReference>
<sequence>MDPTFEFKVKKVIPIVFALSVIAGPSLAWGWGEGGCSKDKANQETKTEQVEETDA</sequence>
<dbReference type="HOGENOM" id="CLU_212764_0_0_3"/>
<reference evidence="3 4" key="1">
    <citation type="journal article" date="2007" name="PLoS Genet.">
        <title>Patterns and implications of gene gain and loss in the evolution of Prochlorococcus.</title>
        <authorList>
            <person name="Kettler G.C."/>
            <person name="Martiny A.C."/>
            <person name="Huang K."/>
            <person name="Zucker J."/>
            <person name="Coleman M.L."/>
            <person name="Rodrigue S."/>
            <person name="Chen F."/>
            <person name="Lapidus A."/>
            <person name="Ferriera S."/>
            <person name="Johnson J."/>
            <person name="Steglich C."/>
            <person name="Church G.M."/>
            <person name="Richardson P."/>
            <person name="Chisholm S.W."/>
        </authorList>
    </citation>
    <scope>NUCLEOTIDE SEQUENCE [LARGE SCALE GENOMIC DNA]</scope>
    <source>
        <strain evidence="3 4">NATL2A</strain>
    </source>
</reference>
<feature type="compositionally biased region" description="Basic and acidic residues" evidence="1">
    <location>
        <begin position="36"/>
        <end position="49"/>
    </location>
</feature>
<protein>
    <submittedName>
        <fullName evidence="3">Uncharacterized protein</fullName>
    </submittedName>
</protein>
<evidence type="ECO:0000313" key="4">
    <source>
        <dbReference type="Proteomes" id="UP000002535"/>
    </source>
</evidence>
<dbReference type="PhylomeDB" id="Q46K78"/>
<feature type="transmembrane region" description="Helical" evidence="2">
    <location>
        <begin position="12"/>
        <end position="32"/>
    </location>
</feature>
<keyword evidence="2" id="KW-1133">Transmembrane helix</keyword>